<keyword evidence="1" id="KW-0808">Transferase</keyword>
<dbReference type="Proteomes" id="UP000064514">
    <property type="component" value="Unassembled WGS sequence"/>
</dbReference>
<proteinExistence type="predicted"/>
<dbReference type="InterPro" id="IPR029063">
    <property type="entry name" value="SAM-dependent_MTases_sf"/>
</dbReference>
<organism evidence="1">
    <name type="scientific">Fructobacillus tropaeoli</name>
    <dbReference type="NCBI Taxonomy" id="709323"/>
    <lineage>
        <taxon>Bacteria</taxon>
        <taxon>Bacillati</taxon>
        <taxon>Bacillota</taxon>
        <taxon>Bacilli</taxon>
        <taxon>Lactobacillales</taxon>
        <taxon>Lactobacillaceae</taxon>
        <taxon>Fructobacillus</taxon>
    </lineage>
</organism>
<gene>
    <name evidence="1" type="ORF">FTRO_0021910</name>
</gene>
<dbReference type="AlphaFoldDB" id="A0A3F3H9A2"/>
<dbReference type="STRING" id="709323.GCA_001047135_00564"/>
<evidence type="ECO:0000313" key="1">
    <source>
        <dbReference type="EMBL" id="GAP04020.1"/>
    </source>
</evidence>
<sequence length="174" mass="19181">MQISNRHFIQSTLEETVEPGNLVVDGAAGIGLNTRFLSSRVGSQGQVLTFSEEKENANQIASSLFMAGLQDRVDVINGVLTQDKLQAQIGKVSKLDLAILDYGSDTGTSLPNRETLNEQITLLWDHLKDDGLLIVNLTRNQQAANFDVSITNDTDKASYQTHSDLTYLIERKDD</sequence>
<reference evidence="1" key="1">
    <citation type="journal article" date="2015" name="BMC Genomics">
        <title>Comparative genomics of Fructobacillus spp. and Leuconostoc spp. reveals niche-specific evolution of Fructobacillus spp.</title>
        <authorList>
            <person name="Endo A."/>
            <person name="Tanizawa Y."/>
            <person name="Tanaka N."/>
            <person name="Maeno S."/>
            <person name="Kumar H."/>
            <person name="Shiwa Y."/>
            <person name="Okada S."/>
            <person name="Yoshikawa H."/>
            <person name="Dicks L."/>
            <person name="Nakagawa J."/>
            <person name="Arita M."/>
        </authorList>
    </citation>
    <scope>NUCLEOTIDE SEQUENCE [LARGE SCALE GENOMIC DNA]</scope>
    <source>
        <strain evidence="1">F214-1</strain>
    </source>
</reference>
<dbReference type="SUPFAM" id="SSF53335">
    <property type="entry name" value="S-adenosyl-L-methionine-dependent methyltransferases"/>
    <property type="match status" value="1"/>
</dbReference>
<dbReference type="GO" id="GO:0008168">
    <property type="term" value="F:methyltransferase activity"/>
    <property type="evidence" value="ECO:0007669"/>
    <property type="project" value="UniProtKB-KW"/>
</dbReference>
<name>A0A3F3H9A2_9LACO</name>
<dbReference type="Gene3D" id="3.40.50.150">
    <property type="entry name" value="Vaccinia Virus protein VP39"/>
    <property type="match status" value="1"/>
</dbReference>
<accession>A0A3F3H9A2</accession>
<dbReference type="EMBL" id="DF968079">
    <property type="protein sequence ID" value="GAP04020.1"/>
    <property type="molecule type" value="Genomic_DNA"/>
</dbReference>
<protein>
    <submittedName>
        <fullName evidence="1">SAM-dependent methyltransferase</fullName>
    </submittedName>
</protein>
<dbReference type="GO" id="GO:0032259">
    <property type="term" value="P:methylation"/>
    <property type="evidence" value="ECO:0007669"/>
    <property type="project" value="UniProtKB-KW"/>
</dbReference>
<keyword evidence="1" id="KW-0489">Methyltransferase</keyword>
<dbReference type="RefSeq" id="WP_059393489.1">
    <property type="nucleotide sequence ID" value="NZ_DF968079.1"/>
</dbReference>